<gene>
    <name evidence="1" type="ORF">SACC_09950</name>
</gene>
<evidence type="ECO:0000313" key="1">
    <source>
        <dbReference type="EMBL" id="BDB97978.1"/>
    </source>
</evidence>
<protein>
    <submittedName>
        <fullName evidence="1">Uncharacterized protein</fullName>
    </submittedName>
</protein>
<dbReference type="Proteomes" id="UP001319921">
    <property type="component" value="Chromosome"/>
</dbReference>
<dbReference type="KEGG" id="scas:SACC_09950"/>
<sequence length="108" mass="12963">MSDDKEKLLEVLEKVDKFYVYLAGIRENNILIVSSCEVPNEIEVKGQKYSIIHYTPEEYLSQVIEKEEEIFRNYKIYYFVKSYMRKILDMLAYAEVERMSINMNDLDL</sequence>
<proteinExistence type="predicted"/>
<evidence type="ECO:0000313" key="2">
    <source>
        <dbReference type="Proteomes" id="UP001319921"/>
    </source>
</evidence>
<dbReference type="EMBL" id="AP025226">
    <property type="protein sequence ID" value="BDB97978.1"/>
    <property type="molecule type" value="Genomic_DNA"/>
</dbReference>
<dbReference type="GeneID" id="68865740"/>
<dbReference type="RefSeq" id="WP_229571931.1">
    <property type="nucleotide sequence ID" value="NZ_AP025226.1"/>
</dbReference>
<keyword evidence="2" id="KW-1185">Reference proteome</keyword>
<name>A0AAQ4CQ97_9CREN</name>
<reference evidence="1 2" key="1">
    <citation type="journal article" date="2022" name="Microbiol. Resour. Announc.">
        <title>Complete Genome Sequence of the Hyperthermophilic and Acidophilic Archaeon Saccharolobus caldissimus Strain HS-3T.</title>
        <authorList>
            <person name="Sakai H.D."/>
            <person name="Kurosawa N."/>
        </authorList>
    </citation>
    <scope>NUCLEOTIDE SEQUENCE [LARGE SCALE GENOMIC DNA]</scope>
    <source>
        <strain evidence="1 2">JCM32116</strain>
    </source>
</reference>
<accession>A0AAQ4CQ97</accession>
<dbReference type="AlphaFoldDB" id="A0AAQ4CQ97"/>
<organism evidence="1 2">
    <name type="scientific">Saccharolobus caldissimus</name>
    <dbReference type="NCBI Taxonomy" id="1702097"/>
    <lineage>
        <taxon>Archaea</taxon>
        <taxon>Thermoproteota</taxon>
        <taxon>Thermoprotei</taxon>
        <taxon>Sulfolobales</taxon>
        <taxon>Sulfolobaceae</taxon>
        <taxon>Saccharolobus</taxon>
    </lineage>
</organism>